<evidence type="ECO:0000256" key="1">
    <source>
        <dbReference type="ARBA" id="ARBA00004236"/>
    </source>
</evidence>
<evidence type="ECO:0000256" key="6">
    <source>
        <dbReference type="SAM" id="Phobius"/>
    </source>
</evidence>
<dbReference type="PANTHER" id="PTHR22913:SF12">
    <property type="entry name" value="MANNURONAN SYNTHASE"/>
    <property type="match status" value="1"/>
</dbReference>
<dbReference type="PANTHER" id="PTHR22913">
    <property type="entry name" value="HYALURONAN SYNTHASE"/>
    <property type="match status" value="1"/>
</dbReference>
<dbReference type="Pfam" id="PF13641">
    <property type="entry name" value="Glyco_tranf_2_3"/>
    <property type="match status" value="1"/>
</dbReference>
<dbReference type="Gene3D" id="3.90.550.10">
    <property type="entry name" value="Spore Coat Polysaccharide Biosynthesis Protein SpsA, Chain A"/>
    <property type="match status" value="1"/>
</dbReference>
<feature type="transmembrane region" description="Helical" evidence="6">
    <location>
        <begin position="32"/>
        <end position="50"/>
    </location>
</feature>
<dbReference type="SUPFAM" id="SSF53448">
    <property type="entry name" value="Nucleotide-diphospho-sugar transferases"/>
    <property type="match status" value="1"/>
</dbReference>
<keyword evidence="6" id="KW-0812">Transmembrane</keyword>
<keyword evidence="2" id="KW-1003">Cell membrane</keyword>
<feature type="transmembrane region" description="Helical" evidence="6">
    <location>
        <begin position="417"/>
        <end position="436"/>
    </location>
</feature>
<dbReference type="EMBL" id="UIDG01000035">
    <property type="protein sequence ID" value="SUS04395.1"/>
    <property type="molecule type" value="Genomic_DNA"/>
</dbReference>
<keyword evidence="5 6" id="KW-0472">Membrane</keyword>
<comment type="subcellular location">
    <subcellularLocation>
        <location evidence="1">Cell membrane</location>
    </subcellularLocation>
</comment>
<keyword evidence="4" id="KW-0808">Transferase</keyword>
<feature type="transmembrane region" description="Helical" evidence="6">
    <location>
        <begin position="448"/>
        <end position="466"/>
    </location>
</feature>
<gene>
    <name evidence="7" type="ORF">DF3PB_130025</name>
    <name evidence="8" type="ORF">DF3PB_2720003</name>
</gene>
<dbReference type="GO" id="GO:0050501">
    <property type="term" value="F:hyaluronan synthase activity"/>
    <property type="evidence" value="ECO:0007669"/>
    <property type="project" value="TreeGrafter"/>
</dbReference>
<organism evidence="7">
    <name type="scientific">metagenome</name>
    <dbReference type="NCBI Taxonomy" id="256318"/>
    <lineage>
        <taxon>unclassified sequences</taxon>
        <taxon>metagenomes</taxon>
    </lineage>
</organism>
<evidence type="ECO:0000256" key="2">
    <source>
        <dbReference type="ARBA" id="ARBA00022475"/>
    </source>
</evidence>
<feature type="transmembrane region" description="Helical" evidence="6">
    <location>
        <begin position="393"/>
        <end position="411"/>
    </location>
</feature>
<proteinExistence type="predicted"/>
<evidence type="ECO:0000313" key="7">
    <source>
        <dbReference type="EMBL" id="SUS04395.1"/>
    </source>
</evidence>
<dbReference type="GO" id="GO:0085029">
    <property type="term" value="P:extracellular matrix assembly"/>
    <property type="evidence" value="ECO:0007669"/>
    <property type="project" value="TreeGrafter"/>
</dbReference>
<protein>
    <submittedName>
        <fullName evidence="7">Chitooligosaccharide synthase NodC</fullName>
    </submittedName>
</protein>
<name>A0A380T8Q7_9ZZZZ</name>
<sequence length="536" mass="61058">MTIVQRRQRTAADVGGPGLVWPSWREKWTPRVLVTVALYFNICALGIVYLPDTLWDARLDRATLVIGLLGAWRYSWWLTHLIRALIYAKRAFPPLRHRADAIWHSGWRPPHIHFQLTTFKERAETTEMVILGICQEIRACGVPATIWLGSANAPDERAIETALRRFGGDLNIRLRVVRQNAPGKRVAIGLILRAMSRAGLEPDALVVFMDGDFVLAPGALPKCLPLFAVHPDLQAVTTDEEVLCIGPAWMRIWLSMRFAQRRIAMQSHALSGRVLTLTGRMSVFRSEHLTKIDFIRLLEADCLDHWLWGRFRFLSGDDKSTWYYLLRQGARMLYVPDAAGHTIELIEGSGWKRMVENFRRWSGNMLRNGARAIALGPRQMPFFIWWCLIDQRLAMWTMLVSPLLAIAAAILHGFEYFLAYAIFIAISRMLLSLVLFVFSRRIYLSYPFFLYANQVILALVKIHMLTRLAKQKWANRGDQKQGLKGAGAISVFRTGMASYVLCLYLSILVICVLQGGGFIDSPSSLSFSIFFHYLFG</sequence>
<dbReference type="EMBL" id="UIDG01000193">
    <property type="protein sequence ID" value="SUS06358.1"/>
    <property type="molecule type" value="Genomic_DNA"/>
</dbReference>
<dbReference type="GO" id="GO:0005886">
    <property type="term" value="C:plasma membrane"/>
    <property type="evidence" value="ECO:0007669"/>
    <property type="project" value="UniProtKB-SubCell"/>
</dbReference>
<evidence type="ECO:0000256" key="4">
    <source>
        <dbReference type="ARBA" id="ARBA00022679"/>
    </source>
</evidence>
<evidence type="ECO:0000256" key="5">
    <source>
        <dbReference type="ARBA" id="ARBA00023136"/>
    </source>
</evidence>
<evidence type="ECO:0000313" key="8">
    <source>
        <dbReference type="EMBL" id="SUS06358.1"/>
    </source>
</evidence>
<keyword evidence="3" id="KW-0328">Glycosyltransferase</keyword>
<evidence type="ECO:0000256" key="3">
    <source>
        <dbReference type="ARBA" id="ARBA00022676"/>
    </source>
</evidence>
<keyword evidence="6" id="KW-1133">Transmembrane helix</keyword>
<feature type="transmembrane region" description="Helical" evidence="6">
    <location>
        <begin position="496"/>
        <end position="519"/>
    </location>
</feature>
<accession>A0A380T8Q7</accession>
<reference evidence="7" key="1">
    <citation type="submission" date="2018-07" db="EMBL/GenBank/DDBJ databases">
        <authorList>
            <person name="Quirk P.G."/>
            <person name="Krulwich T.A."/>
        </authorList>
    </citation>
    <scope>NUCLEOTIDE SEQUENCE</scope>
</reference>
<dbReference type="AlphaFoldDB" id="A0A380T8Q7"/>
<dbReference type="InterPro" id="IPR029044">
    <property type="entry name" value="Nucleotide-diphossugar_trans"/>
</dbReference>
<dbReference type="GO" id="GO:0030213">
    <property type="term" value="P:hyaluronan biosynthetic process"/>
    <property type="evidence" value="ECO:0007669"/>
    <property type="project" value="TreeGrafter"/>
</dbReference>